<evidence type="ECO:0000259" key="1">
    <source>
        <dbReference type="Pfam" id="PF19878"/>
    </source>
</evidence>
<proteinExistence type="predicted"/>
<keyword evidence="3" id="KW-1185">Reference proteome</keyword>
<evidence type="ECO:0000313" key="2">
    <source>
        <dbReference type="EMBL" id="TDD17150.1"/>
    </source>
</evidence>
<accession>A0A4R4WQN6</accession>
<dbReference type="Proteomes" id="UP000295172">
    <property type="component" value="Unassembled WGS sequence"/>
</dbReference>
<organism evidence="2 3">
    <name type="scientific">Kribbella turkmenica</name>
    <dbReference type="NCBI Taxonomy" id="2530375"/>
    <lineage>
        <taxon>Bacteria</taxon>
        <taxon>Bacillati</taxon>
        <taxon>Actinomycetota</taxon>
        <taxon>Actinomycetes</taxon>
        <taxon>Propionibacteriales</taxon>
        <taxon>Kribbellaceae</taxon>
        <taxon>Kribbella</taxon>
    </lineage>
</organism>
<name>A0A4R4WQN6_9ACTN</name>
<dbReference type="InterPro" id="IPR045556">
    <property type="entry name" value="DUF6351"/>
</dbReference>
<gene>
    <name evidence="2" type="ORF">E1218_28510</name>
</gene>
<dbReference type="AlphaFoldDB" id="A0A4R4WQN6"/>
<dbReference type="Pfam" id="PF19878">
    <property type="entry name" value="DUF6351"/>
    <property type="match status" value="1"/>
</dbReference>
<sequence length="734" mass="79996">MAVEPESWKAQVRQWRPWRRIISIAVAILILVPGSAVAGDQRGGPKTRPEISVLSNRADLVSGGDALVAIDLPQRADPDDLRIRLNGHDIRDRFASRQDHRYIGLVTGLRMGRNTLTASLSNKAGSKLTITNHSLQGPIFSGDQIEPWICETEKSGLGPATGSTCVAPTMYEFFYKSLQTSQFETYDPGSPPDGSVVATTTTDEGKSVPYIVRRERGVINRGIFDVAVLFDPRESGKRLNAWNGKLHLYTGGGINTQHRQGGVGVPNVLSDGQLKDLPLSRGYAVASSSLLFAANNWNDIVAAETLMMMKEHFIEEYGEVRYTTASGGSSGAVLLYLIADNNPGLVDGIMPFVSAPDHWSFAGLELSDCDLLSRYFSLTPQIWARAEDRAAVAGEPKWAMCATPPDVNALDNVQRIAFDPTQACAGPPEPSWVYNPETNRRGVRCTFQDHMTNLFGSTGSEGFAGRPIDNSGVQYGLGALQRNEISAEQFVDLNANIGGRDIDNNWTPARTRADLPALRAVYRADRVTYGRQLANVPIMDLWWFDGSDVHAKVRPEMMHDRLVAVNGHAGNMVRWAANEPMGPGVQAMFAVAFSVLVDWVARVKADGSSGPLERKVLRHKPADARDSCWGDGQPGAECAPTYARPRIVAGSPVASNILKCQLKPIDWDDYGTVTFTSEQKAQLREVFRDGVCDWSKPGVGQQPPAGPWMSFSTVVGGVPMGAEPRSVPISRHDN</sequence>
<comment type="caution">
    <text evidence="2">The sequence shown here is derived from an EMBL/GenBank/DDBJ whole genome shotgun (WGS) entry which is preliminary data.</text>
</comment>
<dbReference type="RefSeq" id="WP_132325751.1">
    <property type="nucleotide sequence ID" value="NZ_SMKR01000160.1"/>
</dbReference>
<dbReference type="OrthoDB" id="3078806at2"/>
<dbReference type="EMBL" id="SMKR01000160">
    <property type="protein sequence ID" value="TDD17150.1"/>
    <property type="molecule type" value="Genomic_DNA"/>
</dbReference>
<reference evidence="2 3" key="1">
    <citation type="submission" date="2019-02" db="EMBL/GenBank/DDBJ databases">
        <title>Draft genome sequences of novel Actinobacteria.</title>
        <authorList>
            <person name="Sahin N."/>
            <person name="Ay H."/>
            <person name="Saygin H."/>
        </authorList>
    </citation>
    <scope>NUCLEOTIDE SEQUENCE [LARGE SCALE GENOMIC DNA]</scope>
    <source>
        <strain evidence="2 3">16K104</strain>
    </source>
</reference>
<feature type="domain" description="DUF6351" evidence="1">
    <location>
        <begin position="51"/>
        <end position="703"/>
    </location>
</feature>
<evidence type="ECO:0000313" key="3">
    <source>
        <dbReference type="Proteomes" id="UP000295172"/>
    </source>
</evidence>
<protein>
    <recommendedName>
        <fullName evidence="1">DUF6351 domain-containing protein</fullName>
    </recommendedName>
</protein>